<sequence length="342" mass="35612">MAQQARPRTGTTIRDVAGRAGVSKSSVSRYLQDPAMVSAHARKAIAAAIEELDYRPSAAARSLTRRQSRAIGVLVHDLRQPWFVDFLNGLAQVLGDAGYSMLMCDTRLDQSMGESLITSFAERQVDGIVLAGTMPVSERLVTAIRSVPTVVAGNHEFDDASLDVVVPDDAAAARLALMHLHGLGHRRIAHVRGLDNGTFRIRAQAYEAFMAEQGLADAAVVVDSDSSTEGGRAAAADLLARPGPRPTAVFASNDLAAIGVVSAAADLGVACPGELSVVGIDDSYLAALPPISLTSVGLSTAAQGGLAARMIIDRITAPDAPQRLEVLPPSGLSVRGSSAPPP</sequence>
<dbReference type="CDD" id="cd01392">
    <property type="entry name" value="HTH_LacI"/>
    <property type="match status" value="1"/>
</dbReference>
<dbReference type="Gene3D" id="3.40.50.2300">
    <property type="match status" value="2"/>
</dbReference>
<evidence type="ECO:0000313" key="7">
    <source>
        <dbReference type="Proteomes" id="UP001072034"/>
    </source>
</evidence>
<dbReference type="InterPro" id="IPR046335">
    <property type="entry name" value="LacI/GalR-like_sensor"/>
</dbReference>
<comment type="caution">
    <text evidence="6">The sequence shown here is derived from an EMBL/GenBank/DDBJ whole genome shotgun (WGS) entry which is preliminary data.</text>
</comment>
<evidence type="ECO:0000313" key="6">
    <source>
        <dbReference type="EMBL" id="MCZ0856900.1"/>
    </source>
</evidence>
<dbReference type="Proteomes" id="UP001072034">
    <property type="component" value="Unassembled WGS sequence"/>
</dbReference>
<feature type="domain" description="HTH lacI-type" evidence="5">
    <location>
        <begin position="11"/>
        <end position="65"/>
    </location>
</feature>
<evidence type="ECO:0000259" key="5">
    <source>
        <dbReference type="PROSITE" id="PS50932"/>
    </source>
</evidence>
<dbReference type="PANTHER" id="PTHR30146">
    <property type="entry name" value="LACI-RELATED TRANSCRIPTIONAL REPRESSOR"/>
    <property type="match status" value="1"/>
</dbReference>
<dbReference type="PROSITE" id="PS50932">
    <property type="entry name" value="HTH_LACI_2"/>
    <property type="match status" value="1"/>
</dbReference>
<dbReference type="InterPro" id="IPR010982">
    <property type="entry name" value="Lambda_DNA-bd_dom_sf"/>
</dbReference>
<feature type="region of interest" description="Disordered" evidence="4">
    <location>
        <begin position="323"/>
        <end position="342"/>
    </location>
</feature>
<accession>A0ABT4I588</accession>
<keyword evidence="2 6" id="KW-0238">DNA-binding</keyword>
<evidence type="ECO:0000256" key="2">
    <source>
        <dbReference type="ARBA" id="ARBA00023125"/>
    </source>
</evidence>
<dbReference type="SUPFAM" id="SSF47413">
    <property type="entry name" value="lambda repressor-like DNA-binding domains"/>
    <property type="match status" value="1"/>
</dbReference>
<reference evidence="6" key="1">
    <citation type="submission" date="2022-10" db="EMBL/GenBank/DDBJ databases">
        <title>Genome sequence of Actinomyces israelii ATCC 10048.</title>
        <authorList>
            <person name="Watt R.M."/>
            <person name="Tong W.M."/>
        </authorList>
    </citation>
    <scope>NUCLEOTIDE SEQUENCE</scope>
    <source>
        <strain evidence="6">ATCC 10048</strain>
    </source>
</reference>
<dbReference type="SMART" id="SM00354">
    <property type="entry name" value="HTH_LACI"/>
    <property type="match status" value="1"/>
</dbReference>
<organism evidence="6 7">
    <name type="scientific">Actinomyces israelii</name>
    <dbReference type="NCBI Taxonomy" id="1659"/>
    <lineage>
        <taxon>Bacteria</taxon>
        <taxon>Bacillati</taxon>
        <taxon>Actinomycetota</taxon>
        <taxon>Actinomycetes</taxon>
        <taxon>Actinomycetales</taxon>
        <taxon>Actinomycetaceae</taxon>
        <taxon>Actinomyces</taxon>
    </lineage>
</organism>
<dbReference type="SUPFAM" id="SSF53822">
    <property type="entry name" value="Periplasmic binding protein-like I"/>
    <property type="match status" value="1"/>
</dbReference>
<dbReference type="Gene3D" id="1.10.260.40">
    <property type="entry name" value="lambda repressor-like DNA-binding domains"/>
    <property type="match status" value="1"/>
</dbReference>
<dbReference type="InterPro" id="IPR000843">
    <property type="entry name" value="HTH_LacI"/>
</dbReference>
<dbReference type="PROSITE" id="PS00356">
    <property type="entry name" value="HTH_LACI_1"/>
    <property type="match status" value="1"/>
</dbReference>
<evidence type="ECO:0000256" key="3">
    <source>
        <dbReference type="ARBA" id="ARBA00023163"/>
    </source>
</evidence>
<keyword evidence="7" id="KW-1185">Reference proteome</keyword>
<evidence type="ECO:0000256" key="4">
    <source>
        <dbReference type="SAM" id="MobiDB-lite"/>
    </source>
</evidence>
<dbReference type="RefSeq" id="WP_268916587.1">
    <property type="nucleotide sequence ID" value="NZ_JAPTMY010000003.1"/>
</dbReference>
<dbReference type="InterPro" id="IPR028082">
    <property type="entry name" value="Peripla_BP_I"/>
</dbReference>
<keyword evidence="3" id="KW-0804">Transcription</keyword>
<evidence type="ECO:0000256" key="1">
    <source>
        <dbReference type="ARBA" id="ARBA00023015"/>
    </source>
</evidence>
<dbReference type="PANTHER" id="PTHR30146:SF138">
    <property type="entry name" value="TRANSCRIPTIONAL REGULATORY PROTEIN"/>
    <property type="match status" value="1"/>
</dbReference>
<protein>
    <submittedName>
        <fullName evidence="6">LacI family DNA-binding transcriptional regulator</fullName>
    </submittedName>
</protein>
<gene>
    <name evidence="6" type="ORF">OHJ16_02375</name>
</gene>
<keyword evidence="1" id="KW-0805">Transcription regulation</keyword>
<dbReference type="Pfam" id="PF00356">
    <property type="entry name" value="LacI"/>
    <property type="match status" value="1"/>
</dbReference>
<dbReference type="CDD" id="cd06267">
    <property type="entry name" value="PBP1_LacI_sugar_binding-like"/>
    <property type="match status" value="1"/>
</dbReference>
<dbReference type="Pfam" id="PF13377">
    <property type="entry name" value="Peripla_BP_3"/>
    <property type="match status" value="1"/>
</dbReference>
<dbReference type="GO" id="GO:0003677">
    <property type="term" value="F:DNA binding"/>
    <property type="evidence" value="ECO:0007669"/>
    <property type="project" value="UniProtKB-KW"/>
</dbReference>
<proteinExistence type="predicted"/>
<name>A0ABT4I588_9ACTO</name>
<dbReference type="EMBL" id="JAPTMY010000003">
    <property type="protein sequence ID" value="MCZ0856900.1"/>
    <property type="molecule type" value="Genomic_DNA"/>
</dbReference>